<proteinExistence type="inferred from homology"/>
<feature type="domain" description="Translation initiation factor 3 N-terminal" evidence="6">
    <location>
        <begin position="23"/>
        <end position="90"/>
    </location>
</feature>
<evidence type="ECO:0000259" key="5">
    <source>
        <dbReference type="Pfam" id="PF00707"/>
    </source>
</evidence>
<name>A0A2H0BT91_9BACT</name>
<evidence type="ECO:0000313" key="8">
    <source>
        <dbReference type="Proteomes" id="UP000231581"/>
    </source>
</evidence>
<dbReference type="Pfam" id="PF05198">
    <property type="entry name" value="IF3_N"/>
    <property type="match status" value="1"/>
</dbReference>
<dbReference type="Pfam" id="PF00707">
    <property type="entry name" value="IF3_C"/>
    <property type="match status" value="1"/>
</dbReference>
<evidence type="ECO:0000256" key="1">
    <source>
        <dbReference type="ARBA" id="ARBA00005439"/>
    </source>
</evidence>
<accession>A0A2H0BT91</accession>
<evidence type="ECO:0000256" key="2">
    <source>
        <dbReference type="ARBA" id="ARBA00022540"/>
    </source>
</evidence>
<dbReference type="InterPro" id="IPR019814">
    <property type="entry name" value="Translation_initiation_fac_3_N"/>
</dbReference>
<dbReference type="AlphaFoldDB" id="A0A2H0BT91"/>
<dbReference type="GO" id="GO:0043022">
    <property type="term" value="F:ribosome binding"/>
    <property type="evidence" value="ECO:0007669"/>
    <property type="project" value="TreeGrafter"/>
</dbReference>
<organism evidence="7 8">
    <name type="scientific">Candidatus Uhrbacteria bacterium CG22_combo_CG10-13_8_21_14_all_47_17</name>
    <dbReference type="NCBI Taxonomy" id="1975041"/>
    <lineage>
        <taxon>Bacteria</taxon>
        <taxon>Candidatus Uhriibacteriota</taxon>
    </lineage>
</organism>
<sequence length="186" mass="21238">MRIHRRRRGGYQKKQETVNYRSNDQIRSPEIRVVDEVGIALGVLRTEEAIALAQERGFDVVEVSPKAVPPVCRFLDYGQFKYQKEKELRAQKAHAKKVEVKGVRLSVKMGQNDFNTRLEQAYGFLESGDKLKIELRLRGREKAHGDIAKEKIQEFITSLEEKYPLVVEQPITRSGGTVSAVVGRKT</sequence>
<dbReference type="SUPFAM" id="SSF54364">
    <property type="entry name" value="Translation initiation factor IF3, N-terminal domain"/>
    <property type="match status" value="1"/>
</dbReference>
<evidence type="ECO:0000313" key="7">
    <source>
        <dbReference type="EMBL" id="PIP60906.1"/>
    </source>
</evidence>
<dbReference type="GO" id="GO:0003743">
    <property type="term" value="F:translation initiation factor activity"/>
    <property type="evidence" value="ECO:0007669"/>
    <property type="project" value="UniProtKB-UniRule"/>
</dbReference>
<gene>
    <name evidence="7" type="ORF">COX00_00685</name>
</gene>
<comment type="caution">
    <text evidence="7">The sequence shown here is derived from an EMBL/GenBank/DDBJ whole genome shotgun (WGS) entry which is preliminary data.</text>
</comment>
<dbReference type="GO" id="GO:0005829">
    <property type="term" value="C:cytosol"/>
    <property type="evidence" value="ECO:0007669"/>
    <property type="project" value="TreeGrafter"/>
</dbReference>
<protein>
    <recommendedName>
        <fullName evidence="4">Translation initiation factor IF-3</fullName>
    </recommendedName>
</protein>
<dbReference type="NCBIfam" id="TIGR00168">
    <property type="entry name" value="infC"/>
    <property type="match status" value="1"/>
</dbReference>
<dbReference type="SUPFAM" id="SSF55200">
    <property type="entry name" value="Translation initiation factor IF3, C-terminal domain"/>
    <property type="match status" value="1"/>
</dbReference>
<dbReference type="Gene3D" id="3.10.20.80">
    <property type="entry name" value="Translation initiation factor 3 (IF-3), N-terminal domain"/>
    <property type="match status" value="1"/>
</dbReference>
<dbReference type="EMBL" id="PCSZ01000018">
    <property type="protein sequence ID" value="PIP60906.1"/>
    <property type="molecule type" value="Genomic_DNA"/>
</dbReference>
<dbReference type="InterPro" id="IPR036787">
    <property type="entry name" value="T_IF-3_N_sf"/>
</dbReference>
<feature type="domain" description="Translation initiation factor 3 C-terminal" evidence="5">
    <location>
        <begin position="98"/>
        <end position="182"/>
    </location>
</feature>
<dbReference type="InterPro" id="IPR036788">
    <property type="entry name" value="T_IF-3_C_sf"/>
</dbReference>
<dbReference type="GO" id="GO:0016020">
    <property type="term" value="C:membrane"/>
    <property type="evidence" value="ECO:0007669"/>
    <property type="project" value="TreeGrafter"/>
</dbReference>
<reference evidence="7 8" key="1">
    <citation type="submission" date="2017-09" db="EMBL/GenBank/DDBJ databases">
        <title>Depth-based differentiation of microbial function through sediment-hosted aquifers and enrichment of novel symbionts in the deep terrestrial subsurface.</title>
        <authorList>
            <person name="Probst A.J."/>
            <person name="Ladd B."/>
            <person name="Jarett J.K."/>
            <person name="Geller-Mcgrath D.E."/>
            <person name="Sieber C.M."/>
            <person name="Emerson J.B."/>
            <person name="Anantharaman K."/>
            <person name="Thomas B.C."/>
            <person name="Malmstrom R."/>
            <person name="Stieglmeier M."/>
            <person name="Klingl A."/>
            <person name="Woyke T."/>
            <person name="Ryan C.M."/>
            <person name="Banfield J.F."/>
        </authorList>
    </citation>
    <scope>NUCLEOTIDE SEQUENCE [LARGE SCALE GENOMIC DNA]</scope>
    <source>
        <strain evidence="7">CG22_combo_CG10-13_8_21_14_all_47_17</strain>
    </source>
</reference>
<dbReference type="InterPro" id="IPR019815">
    <property type="entry name" value="Translation_initiation_fac_3_C"/>
</dbReference>
<dbReference type="GO" id="GO:0032790">
    <property type="term" value="P:ribosome disassembly"/>
    <property type="evidence" value="ECO:0007669"/>
    <property type="project" value="TreeGrafter"/>
</dbReference>
<keyword evidence="2 7" id="KW-0396">Initiation factor</keyword>
<evidence type="ECO:0000256" key="4">
    <source>
        <dbReference type="NCBIfam" id="TIGR00168"/>
    </source>
</evidence>
<dbReference type="Gene3D" id="3.30.110.10">
    <property type="entry name" value="Translation initiation factor 3 (IF-3), C-terminal domain"/>
    <property type="match status" value="1"/>
</dbReference>
<evidence type="ECO:0000256" key="3">
    <source>
        <dbReference type="ARBA" id="ARBA00022917"/>
    </source>
</evidence>
<keyword evidence="3" id="KW-0648">Protein biosynthesis</keyword>
<comment type="similarity">
    <text evidence="1">Belongs to the IF-3 family.</text>
</comment>
<evidence type="ECO:0000259" key="6">
    <source>
        <dbReference type="Pfam" id="PF05198"/>
    </source>
</evidence>
<dbReference type="InterPro" id="IPR001288">
    <property type="entry name" value="Translation_initiation_fac_3"/>
</dbReference>
<dbReference type="PANTHER" id="PTHR10938:SF0">
    <property type="entry name" value="TRANSLATION INITIATION FACTOR IF-3, MITOCHONDRIAL"/>
    <property type="match status" value="1"/>
</dbReference>
<dbReference type="PANTHER" id="PTHR10938">
    <property type="entry name" value="TRANSLATION INITIATION FACTOR IF-3"/>
    <property type="match status" value="1"/>
</dbReference>
<dbReference type="Proteomes" id="UP000231581">
    <property type="component" value="Unassembled WGS sequence"/>
</dbReference>